<sequence>MAGISVSVELQEAAARQALRDMLARMGDLRPFYKGVGEILLNSARERFDSQSGPNGAPWAPLKPATVRARIKKNQLPLMILQSNTNGKNSSLKASLNAIPSDKDVRVGSPVRWAAIHQLGGTINKDAGSRYMVGRRFAQRDKEGGKDVSIKAHSIRIPARPYIGVSDLDQERILEAAEEWLSV</sequence>
<gene>
    <name evidence="1" type="ORF">FBT96_14320</name>
</gene>
<proteinExistence type="predicted"/>
<dbReference type="EMBL" id="SWJZ01000063">
    <property type="protein sequence ID" value="TKD17403.1"/>
    <property type="molecule type" value="Genomic_DNA"/>
</dbReference>
<dbReference type="AlphaFoldDB" id="A0A4U1JNC9"/>
<dbReference type="OrthoDB" id="2081253at2"/>
<dbReference type="Proteomes" id="UP000310597">
    <property type="component" value="Unassembled WGS sequence"/>
</dbReference>
<comment type="caution">
    <text evidence="1">The sequence shown here is derived from an EMBL/GenBank/DDBJ whole genome shotgun (WGS) entry which is preliminary data.</text>
</comment>
<protein>
    <submittedName>
        <fullName evidence="1">Phage virion morphogenesis protein</fullName>
    </submittedName>
</protein>
<dbReference type="Pfam" id="PF05069">
    <property type="entry name" value="Phage_tail_S"/>
    <property type="match status" value="1"/>
</dbReference>
<reference evidence="1 2" key="1">
    <citation type="submission" date="2019-04" db="EMBL/GenBank/DDBJ databases">
        <title>Draft Whole-Genome sequence of the purple photosynthetic bacterium Rhodobacter capsulatus SP108 with an indigenous class A beta-lactamase.</title>
        <authorList>
            <person name="Robertson S."/>
            <person name="Meyer T.E."/>
            <person name="Kyndt J.A."/>
        </authorList>
    </citation>
    <scope>NUCLEOTIDE SEQUENCE [LARGE SCALE GENOMIC DNA]</scope>
    <source>
        <strain evidence="1 2">SP108</strain>
    </source>
</reference>
<name>A0A4U1JNC9_RHOCA</name>
<evidence type="ECO:0000313" key="1">
    <source>
        <dbReference type="EMBL" id="TKD17403.1"/>
    </source>
</evidence>
<dbReference type="InterPro" id="IPR006522">
    <property type="entry name" value="Phage_virion_morphogenesis"/>
</dbReference>
<accession>A0A4U1JNC9</accession>
<organism evidence="1 2">
    <name type="scientific">Rhodobacter capsulatus</name>
    <name type="common">Rhodopseudomonas capsulata</name>
    <dbReference type="NCBI Taxonomy" id="1061"/>
    <lineage>
        <taxon>Bacteria</taxon>
        <taxon>Pseudomonadati</taxon>
        <taxon>Pseudomonadota</taxon>
        <taxon>Alphaproteobacteria</taxon>
        <taxon>Rhodobacterales</taxon>
        <taxon>Rhodobacter group</taxon>
        <taxon>Rhodobacter</taxon>
    </lineage>
</organism>
<dbReference type="RefSeq" id="WP_136907805.1">
    <property type="nucleotide sequence ID" value="NZ_SWJZ01000063.1"/>
</dbReference>
<evidence type="ECO:0000313" key="2">
    <source>
        <dbReference type="Proteomes" id="UP000310597"/>
    </source>
</evidence>